<feature type="signal peptide" evidence="3">
    <location>
        <begin position="1"/>
        <end position="19"/>
    </location>
</feature>
<evidence type="ECO:0000256" key="3">
    <source>
        <dbReference type="SAM" id="SignalP"/>
    </source>
</evidence>
<dbReference type="InterPro" id="IPR003594">
    <property type="entry name" value="HATPase_dom"/>
</dbReference>
<dbReference type="GO" id="GO:0046983">
    <property type="term" value="F:protein dimerization activity"/>
    <property type="evidence" value="ECO:0007669"/>
    <property type="project" value="InterPro"/>
</dbReference>
<dbReference type="InterPro" id="IPR013783">
    <property type="entry name" value="Ig-like_fold"/>
</dbReference>
<sequence length="1008" mass="115297">MFRKTITLVLFFCAIGVSAQKVNLHFKRFSTEDGLSHSKVNCFLEDSRGYMWIGTDDGLNRFSGFTFKVFKDELPQSRIKDIIKDDNGHLWIGTANGLCLYEPEKEKFTHFTKVGDCENCLAGQVISTLELDGNEVWIGTNAGLSKINIETHEIESWYYDENTDVVEVLFAVRDIEIVDSQRLLLASDEGLIFYNKMTKTFTYFNEEHGLKSRGLETIYKDRNGEYWLASDRDGVYKVTEGLEHPKFELNPSYIMNMEGNVTVYDFTEDADGKLWIGSYFGLTIVDTKTGTISYHNNDPLDEFSLNQNQVSQIYKDRNDRIWIGTPSGINVYDPYYNQFELMSKIDENPLGAIFCFLEDHEHNLWMGSQNNGIYIIKKNGETDHLVPRKQVYALEEDDDQKVWASVPHRMHIFEEGSLSYFDKVPTASVYQIKKDDQGNLWMATHGEGVVKIDEAGVVKQFKYFNNDPLLSSKNYVINLDFDSKGRIWTGNFNLGGAIIKNPSSDSVFYKINGDKPFYLKNVNDYHFENESVILSTIEGIFYFENAEQLLSDTSATFTKINDAYSYEIIPGKPDNLWVSSTSGLYKIDLKNKTSKSYKHQIPKKYQDFNHSAGLKTQDGYLYFGNSNGLVKFKPENIKPNPNKPIVRLKNLKILNELLITSSDSLENRSLPLEISYLEEIKLLPKDKIFSIEMEVINFTANGGIQKEYFLEGFDEGWQQAESNIITRSNLSPGKYTLRIRAINNDGLTSDETTLDIHVIAPWWKRWWAYLIYLAMVVLLFIGMMTFRINQERKLEHVRTTERETFRKRSAQDFHDEAGTKITRISLLTEMAKRAAAESPIITSHLERIEQNLEELNYGMRDFIWSLDIDKDNLLETINRFIDFAGSICEEADISFTSSAIDPSLEGLKADMEDRRNIILLLKEVLNNSIKHSGASEISFSVEKSDVQVVIQLSDNGKGFETSTAKKGNGLRNIANRAEKLSAVLNIESQVHSGTKITLTLNETLFNSS</sequence>
<evidence type="ECO:0000313" key="5">
    <source>
        <dbReference type="EMBL" id="GLR17554.1"/>
    </source>
</evidence>
<dbReference type="InterPro" id="IPR011712">
    <property type="entry name" value="Sig_transdc_His_kin_sub3_dim/P"/>
</dbReference>
<dbReference type="Gene3D" id="1.20.5.1930">
    <property type="match status" value="1"/>
</dbReference>
<dbReference type="GO" id="GO:0000155">
    <property type="term" value="F:phosphorelay sensor kinase activity"/>
    <property type="evidence" value="ECO:0007669"/>
    <property type="project" value="InterPro"/>
</dbReference>
<evidence type="ECO:0000256" key="1">
    <source>
        <dbReference type="ARBA" id="ARBA00022553"/>
    </source>
</evidence>
<dbReference type="Pfam" id="PF07495">
    <property type="entry name" value="Y_Y_Y"/>
    <property type="match status" value="1"/>
</dbReference>
<feature type="domain" description="Histidine kinase" evidence="4">
    <location>
        <begin position="812"/>
        <end position="1004"/>
    </location>
</feature>
<dbReference type="Proteomes" id="UP001156666">
    <property type="component" value="Unassembled WGS sequence"/>
</dbReference>
<comment type="caution">
    <text evidence="5">The sequence shown here is derived from an EMBL/GenBank/DDBJ whole genome shotgun (WGS) entry which is preliminary data.</text>
</comment>
<keyword evidence="1" id="KW-0597">Phosphoprotein</keyword>
<dbReference type="Pfam" id="PF07494">
    <property type="entry name" value="Reg_prop"/>
    <property type="match status" value="5"/>
</dbReference>
<dbReference type="EMBL" id="BSOH01000014">
    <property type="protein sequence ID" value="GLR17554.1"/>
    <property type="molecule type" value="Genomic_DNA"/>
</dbReference>
<feature type="transmembrane region" description="Helical" evidence="2">
    <location>
        <begin position="766"/>
        <end position="786"/>
    </location>
</feature>
<dbReference type="GO" id="GO:0016020">
    <property type="term" value="C:membrane"/>
    <property type="evidence" value="ECO:0007669"/>
    <property type="project" value="InterPro"/>
</dbReference>
<keyword evidence="2" id="KW-1133">Transmembrane helix</keyword>
<dbReference type="AlphaFoldDB" id="A0AA37SPN9"/>
<dbReference type="InterPro" id="IPR011123">
    <property type="entry name" value="Y_Y_Y"/>
</dbReference>
<name>A0AA37SPN9_9BACT</name>
<dbReference type="Pfam" id="PF02518">
    <property type="entry name" value="HATPase_c"/>
    <property type="match status" value="1"/>
</dbReference>
<dbReference type="InterPro" id="IPR036890">
    <property type="entry name" value="HATPase_C_sf"/>
</dbReference>
<dbReference type="InterPro" id="IPR015943">
    <property type="entry name" value="WD40/YVTN_repeat-like_dom_sf"/>
</dbReference>
<proteinExistence type="predicted"/>
<organism evidence="5 6">
    <name type="scientific">Portibacter lacus</name>
    <dbReference type="NCBI Taxonomy" id="1099794"/>
    <lineage>
        <taxon>Bacteria</taxon>
        <taxon>Pseudomonadati</taxon>
        <taxon>Bacteroidota</taxon>
        <taxon>Saprospiria</taxon>
        <taxon>Saprospirales</taxon>
        <taxon>Haliscomenobacteraceae</taxon>
        <taxon>Portibacter</taxon>
    </lineage>
</organism>
<dbReference type="CDD" id="cd16917">
    <property type="entry name" value="HATPase_UhpB-NarQ-NarX-like"/>
    <property type="match status" value="1"/>
</dbReference>
<evidence type="ECO:0000259" key="4">
    <source>
        <dbReference type="PROSITE" id="PS50109"/>
    </source>
</evidence>
<keyword evidence="6" id="KW-1185">Reference proteome</keyword>
<dbReference type="SUPFAM" id="SSF63829">
    <property type="entry name" value="Calcium-dependent phosphotriesterase"/>
    <property type="match status" value="3"/>
</dbReference>
<accession>A0AA37SPN9</accession>
<dbReference type="SUPFAM" id="SSF55874">
    <property type="entry name" value="ATPase domain of HSP90 chaperone/DNA topoisomerase II/histidine kinase"/>
    <property type="match status" value="1"/>
</dbReference>
<keyword evidence="2" id="KW-0812">Transmembrane</keyword>
<feature type="chain" id="PRO_5041324113" description="Histidine kinase domain-containing protein" evidence="3">
    <location>
        <begin position="20"/>
        <end position="1008"/>
    </location>
</feature>
<dbReference type="SMART" id="SM00387">
    <property type="entry name" value="HATPase_c"/>
    <property type="match status" value="1"/>
</dbReference>
<gene>
    <name evidence="5" type="ORF">GCM10007940_21690</name>
</gene>
<keyword evidence="3" id="KW-0732">Signal</keyword>
<dbReference type="PANTHER" id="PTHR43547:SF2">
    <property type="entry name" value="HYBRID SIGNAL TRANSDUCTION HISTIDINE KINASE C"/>
    <property type="match status" value="1"/>
</dbReference>
<keyword evidence="2" id="KW-0472">Membrane</keyword>
<evidence type="ECO:0000256" key="2">
    <source>
        <dbReference type="SAM" id="Phobius"/>
    </source>
</evidence>
<reference evidence="5" key="1">
    <citation type="journal article" date="2014" name="Int. J. Syst. Evol. Microbiol.">
        <title>Complete genome sequence of Corynebacterium casei LMG S-19264T (=DSM 44701T), isolated from a smear-ripened cheese.</title>
        <authorList>
            <consortium name="US DOE Joint Genome Institute (JGI-PGF)"/>
            <person name="Walter F."/>
            <person name="Albersmeier A."/>
            <person name="Kalinowski J."/>
            <person name="Ruckert C."/>
        </authorList>
    </citation>
    <scope>NUCLEOTIDE SEQUENCE</scope>
    <source>
        <strain evidence="5">NBRC 108769</strain>
    </source>
</reference>
<dbReference type="InterPro" id="IPR011110">
    <property type="entry name" value="Reg_prop"/>
</dbReference>
<dbReference type="Gene3D" id="3.30.565.10">
    <property type="entry name" value="Histidine kinase-like ATPase, C-terminal domain"/>
    <property type="match status" value="1"/>
</dbReference>
<reference evidence="5" key="2">
    <citation type="submission" date="2023-01" db="EMBL/GenBank/DDBJ databases">
        <title>Draft genome sequence of Portibacter lacus strain NBRC 108769.</title>
        <authorList>
            <person name="Sun Q."/>
            <person name="Mori K."/>
        </authorList>
    </citation>
    <scope>NUCLEOTIDE SEQUENCE</scope>
    <source>
        <strain evidence="5">NBRC 108769</strain>
    </source>
</reference>
<dbReference type="Gene3D" id="2.130.10.10">
    <property type="entry name" value="YVTN repeat-like/Quinoprotein amine dehydrogenase"/>
    <property type="match status" value="4"/>
</dbReference>
<dbReference type="PROSITE" id="PS50109">
    <property type="entry name" value="HIS_KIN"/>
    <property type="match status" value="1"/>
</dbReference>
<dbReference type="PANTHER" id="PTHR43547">
    <property type="entry name" value="TWO-COMPONENT HISTIDINE KINASE"/>
    <property type="match status" value="1"/>
</dbReference>
<dbReference type="Pfam" id="PF07730">
    <property type="entry name" value="HisKA_3"/>
    <property type="match status" value="1"/>
</dbReference>
<dbReference type="Gene3D" id="2.60.40.10">
    <property type="entry name" value="Immunoglobulins"/>
    <property type="match status" value="1"/>
</dbReference>
<evidence type="ECO:0000313" key="6">
    <source>
        <dbReference type="Proteomes" id="UP001156666"/>
    </source>
</evidence>
<protein>
    <recommendedName>
        <fullName evidence="4">Histidine kinase domain-containing protein</fullName>
    </recommendedName>
</protein>
<dbReference type="InterPro" id="IPR005467">
    <property type="entry name" value="His_kinase_dom"/>
</dbReference>